<feature type="domain" description="DAGKc" evidence="9">
    <location>
        <begin position="8"/>
        <end position="149"/>
    </location>
</feature>
<proteinExistence type="inferred from homology"/>
<dbReference type="PANTHER" id="PTHR12358">
    <property type="entry name" value="SPHINGOSINE KINASE"/>
    <property type="match status" value="1"/>
</dbReference>
<dbReference type="Gene3D" id="2.60.200.40">
    <property type="match status" value="1"/>
</dbReference>
<dbReference type="InterPro" id="IPR016064">
    <property type="entry name" value="NAD/diacylglycerol_kinase_sf"/>
</dbReference>
<dbReference type="GO" id="GO:0005524">
    <property type="term" value="F:ATP binding"/>
    <property type="evidence" value="ECO:0007669"/>
    <property type="project" value="UniProtKB-KW"/>
</dbReference>
<dbReference type="SUPFAM" id="SSF111331">
    <property type="entry name" value="NAD kinase/diacylglycerol kinase-like"/>
    <property type="match status" value="1"/>
</dbReference>
<protein>
    <recommendedName>
        <fullName evidence="9">DAGKc domain-containing protein</fullName>
    </recommendedName>
</protein>
<dbReference type="Gene3D" id="3.40.50.10330">
    <property type="entry name" value="Probable inorganic polyphosphate/atp-NAD kinase, domain 1"/>
    <property type="match status" value="1"/>
</dbReference>
<dbReference type="PANTHER" id="PTHR12358:SF54">
    <property type="entry name" value="SPHINGOSINE KINASE RELATED PROTEIN"/>
    <property type="match status" value="1"/>
</dbReference>
<keyword evidence="8" id="KW-1208">Phospholipid metabolism</keyword>
<keyword evidence="3" id="KW-0808">Transferase</keyword>
<dbReference type="AlphaFoldDB" id="A0A5B8M8Y7"/>
<keyword evidence="5" id="KW-0418">Kinase</keyword>
<keyword evidence="6" id="KW-0067">ATP-binding</keyword>
<evidence type="ECO:0000256" key="6">
    <source>
        <dbReference type="ARBA" id="ARBA00022840"/>
    </source>
</evidence>
<keyword evidence="7" id="KW-0443">Lipid metabolism</keyword>
<evidence type="ECO:0000256" key="3">
    <source>
        <dbReference type="ARBA" id="ARBA00022679"/>
    </source>
</evidence>
<keyword evidence="4" id="KW-0547">Nucleotide-binding</keyword>
<dbReference type="GO" id="GO:0008654">
    <property type="term" value="P:phospholipid biosynthetic process"/>
    <property type="evidence" value="ECO:0007669"/>
    <property type="project" value="UniProtKB-KW"/>
</dbReference>
<dbReference type="KEGG" id="huw:FPZ11_14160"/>
<dbReference type="InterPro" id="IPR017438">
    <property type="entry name" value="ATP-NAD_kinase_N"/>
</dbReference>
<dbReference type="GO" id="GO:0016301">
    <property type="term" value="F:kinase activity"/>
    <property type="evidence" value="ECO:0007669"/>
    <property type="project" value="UniProtKB-KW"/>
</dbReference>
<evidence type="ECO:0000256" key="2">
    <source>
        <dbReference type="ARBA" id="ARBA00005983"/>
    </source>
</evidence>
<keyword evidence="7" id="KW-0444">Lipid biosynthesis</keyword>
<dbReference type="OrthoDB" id="3171056at2"/>
<evidence type="ECO:0000313" key="10">
    <source>
        <dbReference type="EMBL" id="QDZ16906.1"/>
    </source>
</evidence>
<dbReference type="Pfam" id="PF19279">
    <property type="entry name" value="YegS_C"/>
    <property type="match status" value="1"/>
</dbReference>
<sequence length="339" mass="35681">MPGASSSASPRLVAVIYNPTKGDVKELRAAVEMGLAEARASLPNGTSGWEGVLWLETTVDDAGQGLSRRAIDAGAGLAIVAGGDGTVRAAAHGLRGSGVPLGIVPLGTGNLLARNLGLPLTDVRASVRVAMHGDDAKVDVGVAELTRENGASSDHVFLVMAGIGIDAAMIAKTNPQLKKRVGWLAYVDGGLRSLGTKRLHIHYQLPGHQKHSAHVSTILAGNCGVLPGAIELMPDAALDDGELDIALLQPRTVFGWLWIWRKVTWENHVLRRTSFGRKIIRFTGSDKARMLTYLRGASVQIEVEGEEPVELDGDGFGNVVGAHFWADAGALVVRVPPGS</sequence>
<reference evidence="10 11" key="1">
    <citation type="submission" date="2019-07" db="EMBL/GenBank/DDBJ databases">
        <title>Full genome sequence of Humibacter sp. WJ7-1.</title>
        <authorList>
            <person name="Im W.-T."/>
        </authorList>
    </citation>
    <scope>NUCLEOTIDE SEQUENCE [LARGE SCALE GENOMIC DNA]</scope>
    <source>
        <strain evidence="10 11">WJ7-1</strain>
    </source>
</reference>
<evidence type="ECO:0000259" key="9">
    <source>
        <dbReference type="PROSITE" id="PS50146"/>
    </source>
</evidence>
<comment type="cofactor">
    <cofactor evidence="1">
        <name>Mg(2+)</name>
        <dbReference type="ChEBI" id="CHEBI:18420"/>
    </cofactor>
</comment>
<evidence type="ECO:0000256" key="7">
    <source>
        <dbReference type="ARBA" id="ARBA00023209"/>
    </source>
</evidence>
<evidence type="ECO:0000256" key="4">
    <source>
        <dbReference type="ARBA" id="ARBA00022741"/>
    </source>
</evidence>
<dbReference type="EMBL" id="CP042305">
    <property type="protein sequence ID" value="QDZ16906.1"/>
    <property type="molecule type" value="Genomic_DNA"/>
</dbReference>
<accession>A0A5B8M8Y7</accession>
<dbReference type="InterPro" id="IPR001206">
    <property type="entry name" value="Diacylglycerol_kinase_cat_dom"/>
</dbReference>
<comment type="similarity">
    <text evidence="2">Belongs to the diacylglycerol/lipid kinase family.</text>
</comment>
<organism evidence="10 11">
    <name type="scientific">Humibacter ginsenosidimutans</name>
    <dbReference type="NCBI Taxonomy" id="2599293"/>
    <lineage>
        <taxon>Bacteria</taxon>
        <taxon>Bacillati</taxon>
        <taxon>Actinomycetota</taxon>
        <taxon>Actinomycetes</taxon>
        <taxon>Micrococcales</taxon>
        <taxon>Microbacteriaceae</taxon>
        <taxon>Humibacter</taxon>
    </lineage>
</organism>
<evidence type="ECO:0000256" key="8">
    <source>
        <dbReference type="ARBA" id="ARBA00023264"/>
    </source>
</evidence>
<dbReference type="PROSITE" id="PS50146">
    <property type="entry name" value="DAGK"/>
    <property type="match status" value="1"/>
</dbReference>
<evidence type="ECO:0000313" key="11">
    <source>
        <dbReference type="Proteomes" id="UP000320216"/>
    </source>
</evidence>
<dbReference type="InterPro" id="IPR050187">
    <property type="entry name" value="Lipid_Phosphate_FormReg"/>
</dbReference>
<keyword evidence="7" id="KW-0594">Phospholipid biosynthesis</keyword>
<dbReference type="Proteomes" id="UP000320216">
    <property type="component" value="Chromosome"/>
</dbReference>
<keyword evidence="11" id="KW-1185">Reference proteome</keyword>
<gene>
    <name evidence="10" type="ORF">FPZ11_14160</name>
</gene>
<dbReference type="Pfam" id="PF00781">
    <property type="entry name" value="DAGK_cat"/>
    <property type="match status" value="1"/>
</dbReference>
<evidence type="ECO:0000256" key="5">
    <source>
        <dbReference type="ARBA" id="ARBA00022777"/>
    </source>
</evidence>
<name>A0A5B8M8Y7_9MICO</name>
<dbReference type="InterPro" id="IPR045540">
    <property type="entry name" value="YegS/DAGK_C"/>
</dbReference>
<evidence type="ECO:0000256" key="1">
    <source>
        <dbReference type="ARBA" id="ARBA00001946"/>
    </source>
</evidence>